<dbReference type="InterPro" id="IPR027417">
    <property type="entry name" value="P-loop_NTPase"/>
</dbReference>
<dbReference type="Gene3D" id="3.40.50.300">
    <property type="entry name" value="P-loop containing nucleotide triphosphate hydrolases"/>
    <property type="match status" value="1"/>
</dbReference>
<evidence type="ECO:0000256" key="2">
    <source>
        <dbReference type="ARBA" id="ARBA00023134"/>
    </source>
</evidence>
<dbReference type="AlphaFoldDB" id="A0A8J4PYM7"/>
<organism evidence="5 6">
    <name type="scientific">Polysphondylium violaceum</name>
    <dbReference type="NCBI Taxonomy" id="133409"/>
    <lineage>
        <taxon>Eukaryota</taxon>
        <taxon>Amoebozoa</taxon>
        <taxon>Evosea</taxon>
        <taxon>Eumycetozoa</taxon>
        <taxon>Dictyostelia</taxon>
        <taxon>Dictyosteliales</taxon>
        <taxon>Dictyosteliaceae</taxon>
        <taxon>Polysphondylium</taxon>
    </lineage>
</organism>
<dbReference type="PANTHER" id="PTHR10903:SF184">
    <property type="entry name" value="GTP-BINDING PROTEIN A"/>
    <property type="match status" value="1"/>
</dbReference>
<dbReference type="SUPFAM" id="SSF52540">
    <property type="entry name" value="P-loop containing nucleoside triphosphate hydrolases"/>
    <property type="match status" value="1"/>
</dbReference>
<dbReference type="EMBL" id="AJWJ01000026">
    <property type="protein sequence ID" value="KAF2077553.1"/>
    <property type="molecule type" value="Genomic_DNA"/>
</dbReference>
<gene>
    <name evidence="5" type="ORF">CYY_001171</name>
</gene>
<evidence type="ECO:0000256" key="3">
    <source>
        <dbReference type="SAM" id="Coils"/>
    </source>
</evidence>
<keyword evidence="2" id="KW-0342">GTP-binding</keyword>
<sequence length="282" mass="32356">MEERKVLLIGGTGSGKSTICNVMSGTNDFMEGEYGVSETKEHLKKEYIIDGVKYIIVDTIGIYDTSQISTKEVLYNIAKGCYAVRGGISQVFFLCSVKFTNAEIQCFDLLTKVLFNPEIAKYTTIVRTRFPRYQNQECTEKDKDLLLKSNPKMKSIIKGCNKIIHVNNMSIYEDKTQEARNDCRKILLTHLYNCRDVYKPVELDELNDKIKNYMTEEEIIEVQLKELSQSLEEASKTNQKLAETFEIQKKELDKKLKETQEEAAAQVKETIKKKSGGWCSLF</sequence>
<proteinExistence type="predicted"/>
<evidence type="ECO:0000259" key="4">
    <source>
        <dbReference type="Pfam" id="PF04548"/>
    </source>
</evidence>
<evidence type="ECO:0000313" key="6">
    <source>
        <dbReference type="Proteomes" id="UP000695562"/>
    </source>
</evidence>
<dbReference type="GO" id="GO:0005525">
    <property type="term" value="F:GTP binding"/>
    <property type="evidence" value="ECO:0007669"/>
    <property type="project" value="UniProtKB-KW"/>
</dbReference>
<keyword evidence="1" id="KW-0547">Nucleotide-binding</keyword>
<keyword evidence="3" id="KW-0175">Coiled coil</keyword>
<evidence type="ECO:0000256" key="1">
    <source>
        <dbReference type="ARBA" id="ARBA00022741"/>
    </source>
</evidence>
<keyword evidence="6" id="KW-1185">Reference proteome</keyword>
<dbReference type="OrthoDB" id="8954335at2759"/>
<feature type="coiled-coil region" evidence="3">
    <location>
        <begin position="203"/>
        <end position="269"/>
    </location>
</feature>
<dbReference type="Proteomes" id="UP000695562">
    <property type="component" value="Unassembled WGS sequence"/>
</dbReference>
<dbReference type="InterPro" id="IPR045058">
    <property type="entry name" value="GIMA/IAN/Toc"/>
</dbReference>
<dbReference type="PANTHER" id="PTHR10903">
    <property type="entry name" value="GTPASE, IMAP FAMILY MEMBER-RELATED"/>
    <property type="match status" value="1"/>
</dbReference>
<reference evidence="5" key="1">
    <citation type="submission" date="2020-01" db="EMBL/GenBank/DDBJ databases">
        <title>Development of genomics and gene disruption for Polysphondylium violaceum indicates a role for the polyketide synthase stlB in stalk morphogenesis.</title>
        <authorList>
            <person name="Narita B."/>
            <person name="Kawabe Y."/>
            <person name="Kin K."/>
            <person name="Saito T."/>
            <person name="Gibbs R."/>
            <person name="Kuspa A."/>
            <person name="Muzny D."/>
            <person name="Queller D."/>
            <person name="Richards S."/>
            <person name="Strassman J."/>
            <person name="Sucgang R."/>
            <person name="Worley K."/>
            <person name="Schaap P."/>
        </authorList>
    </citation>
    <scope>NUCLEOTIDE SEQUENCE</scope>
    <source>
        <strain evidence="5">QSvi11</strain>
    </source>
</reference>
<dbReference type="Pfam" id="PF04548">
    <property type="entry name" value="AIG1"/>
    <property type="match status" value="1"/>
</dbReference>
<accession>A0A8J4PYM7</accession>
<evidence type="ECO:0000313" key="5">
    <source>
        <dbReference type="EMBL" id="KAF2077553.1"/>
    </source>
</evidence>
<feature type="domain" description="AIG1-type G" evidence="4">
    <location>
        <begin position="5"/>
        <end position="178"/>
    </location>
</feature>
<comment type="caution">
    <text evidence="5">The sequence shown here is derived from an EMBL/GenBank/DDBJ whole genome shotgun (WGS) entry which is preliminary data.</text>
</comment>
<protein>
    <recommendedName>
        <fullName evidence="4">AIG1-type G domain-containing protein</fullName>
    </recommendedName>
</protein>
<dbReference type="InterPro" id="IPR006703">
    <property type="entry name" value="G_AIG1"/>
</dbReference>
<name>A0A8J4PYM7_9MYCE</name>